<dbReference type="KEGG" id="pcot:PCOAH_00019280"/>
<evidence type="ECO:0000259" key="3">
    <source>
        <dbReference type="Pfam" id="PF12878"/>
    </source>
</evidence>
<feature type="compositionally biased region" description="Low complexity" evidence="1">
    <location>
        <begin position="812"/>
        <end position="821"/>
    </location>
</feature>
<dbReference type="OrthoDB" id="6133115at2759"/>
<keyword evidence="2" id="KW-1133">Transmembrane helix</keyword>
<dbReference type="RefSeq" id="XP_019914234.1">
    <property type="nucleotide sequence ID" value="XM_020058737.1"/>
</dbReference>
<keyword evidence="6" id="KW-1185">Reference proteome</keyword>
<feature type="domain" description="Schizont-infected cell agglutination extracellular beta" evidence="3">
    <location>
        <begin position="108"/>
        <end position="275"/>
    </location>
</feature>
<dbReference type="VEuPathDB" id="PlasmoDB:PCOAH_00019280"/>
<evidence type="ECO:0000259" key="4">
    <source>
        <dbReference type="Pfam" id="PF12879"/>
    </source>
</evidence>
<dbReference type="GeneID" id="30908654"/>
<feature type="domain" description="Schizont-infected cell agglutination C-terminal" evidence="4">
    <location>
        <begin position="905"/>
        <end position="1029"/>
    </location>
</feature>
<organism evidence="5 6">
    <name type="scientific">Plasmodium coatneyi</name>
    <dbReference type="NCBI Taxonomy" id="208452"/>
    <lineage>
        <taxon>Eukaryota</taxon>
        <taxon>Sar</taxon>
        <taxon>Alveolata</taxon>
        <taxon>Apicomplexa</taxon>
        <taxon>Aconoidasida</taxon>
        <taxon>Haemosporida</taxon>
        <taxon>Plasmodiidae</taxon>
        <taxon>Plasmodium</taxon>
    </lineage>
</organism>
<dbReference type="EMBL" id="CP016245">
    <property type="protein sequence ID" value="ANQ07539.1"/>
    <property type="molecule type" value="Genomic_DNA"/>
</dbReference>
<dbReference type="Pfam" id="PF12878">
    <property type="entry name" value="SICA_beta"/>
    <property type="match status" value="2"/>
</dbReference>
<keyword evidence="2" id="KW-0472">Membrane</keyword>
<gene>
    <name evidence="5" type="ORF">PCOAH_00019280</name>
</gene>
<feature type="compositionally biased region" description="Pro residues" evidence="1">
    <location>
        <begin position="833"/>
        <end position="850"/>
    </location>
</feature>
<reference evidence="6" key="1">
    <citation type="submission" date="2016-06" db="EMBL/GenBank/DDBJ databases">
        <title>First high quality genome sequence of Plasmodium coatneyi using continuous long reads from single molecule, real-time sequencing.</title>
        <authorList>
            <person name="Chien J.-T."/>
            <person name="Pakala S.B."/>
            <person name="Geraldo J.A."/>
            <person name="Lapp S.A."/>
            <person name="Barnwell J.W."/>
            <person name="Kissinger J.C."/>
            <person name="Galinski M.R."/>
            <person name="Humphrey J.C."/>
        </authorList>
    </citation>
    <scope>NUCLEOTIDE SEQUENCE [LARGE SCALE GENOMIC DNA]</scope>
    <source>
        <strain evidence="6">Hackeri</strain>
    </source>
</reference>
<name>A0A1B1DY42_9APIC</name>
<dbReference type="Pfam" id="PF12879">
    <property type="entry name" value="SICA_C"/>
    <property type="match status" value="1"/>
</dbReference>
<feature type="domain" description="Schizont-infected cell agglutination extracellular beta" evidence="3">
    <location>
        <begin position="567"/>
        <end position="735"/>
    </location>
</feature>
<evidence type="ECO:0000256" key="2">
    <source>
        <dbReference type="SAM" id="Phobius"/>
    </source>
</evidence>
<dbReference type="AlphaFoldDB" id="A0A1B1DY42"/>
<evidence type="ECO:0000313" key="6">
    <source>
        <dbReference type="Proteomes" id="UP000092716"/>
    </source>
</evidence>
<accession>A0A1B1DY42</accession>
<feature type="region of interest" description="Disordered" evidence="1">
    <location>
        <begin position="764"/>
        <end position="882"/>
    </location>
</feature>
<feature type="compositionally biased region" description="Basic and acidic residues" evidence="1">
    <location>
        <begin position="781"/>
        <end position="792"/>
    </location>
</feature>
<dbReference type="InterPro" id="IPR024285">
    <property type="entry name" value="SICA_extracell_b"/>
</dbReference>
<evidence type="ECO:0000313" key="5">
    <source>
        <dbReference type="EMBL" id="ANQ07539.1"/>
    </source>
</evidence>
<feature type="region of interest" description="Disordered" evidence="1">
    <location>
        <begin position="507"/>
        <end position="527"/>
    </location>
</feature>
<protein>
    <submittedName>
        <fullName evidence="5">SICA-like antigen</fullName>
    </submittedName>
</protein>
<dbReference type="Proteomes" id="UP000092716">
    <property type="component" value="Chromosome 7"/>
</dbReference>
<sequence>MKRRMVCLVHDVHVVQRMVQKTRRIAKFFDVERETLSGFSRQDTTKQIEDGKHDLVVEFSTRGDPNYHLTSLLPTSNHPPNTTFLPPTITTTTTIKGDITCGKIDLQNRLKEVIEKWHGHKKNSQKDWGQVWEEILQMVEPLSNDISKYKSSMESHCNGPKKKGTIWTEADSNACMLITAGLKHIYEIKEDSSPGNPGGDGKKNNRTFKATAACIILNELINKLQEKANSCTQKVSIKEGISKAFSVSAQIKETTPCKSDKDCFECKQLDYSNCKMGNEKVREKLKDKIDSDAEIKKALEDIYPPSNPSSTSSSGTATITEWFTVFSNKVTGEEQEQYEELGPLLALCKPDEDPVPKDGVDLKKYGPFCEIMMKNIILTTGVPKQYKNEKGKTPCEKKVKNIPLCDLLKVWMWYMHWFCVPKEVIEHVIRGVKEVRTEFIKKGVNYMECAYDAAFKIPYGGKRDKSDELYDLFETSTLYHKIEADTNQTWCENNKWGYRIRAPAGRSSTRAEAETPDQGVSPGDNSNKFNVMVKKLEEVLIQEETAATPKKAAKSPSPDGVCKDKPNLCIRAKCVTDKWFTIRYRQNKTNEDWKAFWGKDDLGNILKDLSTSMTNGNGEDEKECRSIEEKGGTSNGANKRACNYIVKGLKYMYGIDLSHEPGSEDHPYLNQEFQQTMACLLLNAFAKQMDDKCPNTKDSIKKAFGFMKQIKDEKCEKTYPCVDCKWEEENYKTCMVGEQQLGSKLKELFDNNSKKDEIDQTLTNISNLCNQPPAAPPGSKGRRDETAEEHVPQHLPPPPPPPDVEESEDGEGSPSSSTDGEAPSSHAEEKKPPVPIPEKPQPTAPAPPLSPSDGTKTKSGQRKVVPDIPTASKLTHKLNPSNLHPYLPLAPAMLGISIMSYLLWKYFGMLGKRRKRYRRAYQVRGPSLEQQIVDHVDDQADGPHAYTLVKEQKPRSTRKKRRKKRSGRRMIIDIHLEVLNECQKGDLHSTKEDFFEILVQEFIGSEFIKEEDFVPKEGVPRECDTKEQVLSSDSEF</sequence>
<dbReference type="InterPro" id="IPR024288">
    <property type="entry name" value="SICA_C"/>
</dbReference>
<evidence type="ECO:0000256" key="1">
    <source>
        <dbReference type="SAM" id="MobiDB-lite"/>
    </source>
</evidence>
<keyword evidence="2" id="KW-0812">Transmembrane</keyword>
<feature type="transmembrane region" description="Helical" evidence="2">
    <location>
        <begin position="886"/>
        <end position="907"/>
    </location>
</feature>
<proteinExistence type="predicted"/>